<keyword evidence="1" id="KW-0472">Membrane</keyword>
<dbReference type="RefSeq" id="WP_231441339.1">
    <property type="nucleotide sequence ID" value="NZ_JAJOMB010000005.1"/>
</dbReference>
<keyword evidence="3" id="KW-1185">Reference proteome</keyword>
<gene>
    <name evidence="2" type="ORF">LR394_12855</name>
</gene>
<evidence type="ECO:0000256" key="1">
    <source>
        <dbReference type="SAM" id="Phobius"/>
    </source>
</evidence>
<organism evidence="2 3">
    <name type="scientific">Kineosporia babensis</name>
    <dbReference type="NCBI Taxonomy" id="499548"/>
    <lineage>
        <taxon>Bacteria</taxon>
        <taxon>Bacillati</taxon>
        <taxon>Actinomycetota</taxon>
        <taxon>Actinomycetes</taxon>
        <taxon>Kineosporiales</taxon>
        <taxon>Kineosporiaceae</taxon>
        <taxon>Kineosporia</taxon>
    </lineage>
</organism>
<proteinExistence type="predicted"/>
<evidence type="ECO:0000313" key="3">
    <source>
        <dbReference type="Proteomes" id="UP001138997"/>
    </source>
</evidence>
<name>A0A9X1NAU5_9ACTN</name>
<keyword evidence="1" id="KW-0812">Transmembrane</keyword>
<evidence type="ECO:0000313" key="2">
    <source>
        <dbReference type="EMBL" id="MCD5311792.1"/>
    </source>
</evidence>
<protein>
    <submittedName>
        <fullName evidence="2">Uncharacterized protein</fullName>
    </submittedName>
</protein>
<comment type="caution">
    <text evidence="2">The sequence shown here is derived from an EMBL/GenBank/DDBJ whole genome shotgun (WGS) entry which is preliminary data.</text>
</comment>
<reference evidence="2" key="1">
    <citation type="submission" date="2021-11" db="EMBL/GenBank/DDBJ databases">
        <title>Streptomyces corallinus and Kineosporia corallina sp. nov., two new coral-derived marine actinobacteria.</title>
        <authorList>
            <person name="Buangrab K."/>
            <person name="Sutthacheep M."/>
            <person name="Yeemin T."/>
            <person name="Harunari E."/>
            <person name="Igarashi Y."/>
            <person name="Sripreechasak P."/>
            <person name="Kanchanasin P."/>
            <person name="Tanasupawat S."/>
            <person name="Phongsopitanun W."/>
        </authorList>
    </citation>
    <scope>NUCLEOTIDE SEQUENCE</scope>
    <source>
        <strain evidence="2">JCM 31032</strain>
    </source>
</reference>
<dbReference type="EMBL" id="JAJOMB010000005">
    <property type="protein sequence ID" value="MCD5311792.1"/>
    <property type="molecule type" value="Genomic_DNA"/>
</dbReference>
<dbReference type="AlphaFoldDB" id="A0A9X1NAU5"/>
<accession>A0A9X1NAU5</accession>
<sequence length="143" mass="15374">MILLVVLLGVWLGYLSLWKGWWVFFLIPALLPVMAIEIGTQAAALTALRVHGEPPRMSRRMAALIEVLAAAQLVAVAGTYLCFPALADTTDSSAFTFIWADMDTFIVKLSWALTVVSGVAAVGVTVALLILLAVLRGRSSSWS</sequence>
<feature type="transmembrane region" description="Helical" evidence="1">
    <location>
        <begin position="27"/>
        <end position="50"/>
    </location>
</feature>
<dbReference type="Proteomes" id="UP001138997">
    <property type="component" value="Unassembled WGS sequence"/>
</dbReference>
<feature type="transmembrane region" description="Helical" evidence="1">
    <location>
        <begin position="111"/>
        <end position="135"/>
    </location>
</feature>
<keyword evidence="1" id="KW-1133">Transmembrane helix</keyword>
<feature type="transmembrane region" description="Helical" evidence="1">
    <location>
        <begin position="62"/>
        <end position="87"/>
    </location>
</feature>